<dbReference type="RefSeq" id="WP_012473419.1">
    <property type="nucleotide sequence ID" value="NC_010830.1"/>
</dbReference>
<gene>
    <name evidence="1" type="ordered locus">Aasi_1927</name>
</gene>
<name>C3L497_AMOA5</name>
<dbReference type="PROSITE" id="PS51257">
    <property type="entry name" value="PROKAR_LIPOPROTEIN"/>
    <property type="match status" value="1"/>
</dbReference>
<dbReference type="HOGENOM" id="CLU_3003867_0_0_10"/>
<keyword evidence="2" id="KW-1185">Reference proteome</keyword>
<sequence>MRRNHPLFQQYTAYVLLVNFFLQSCDDLKLPVIPITGEPATSIQAHTQAILLLNRY</sequence>
<accession>C3L497</accession>
<dbReference type="AlphaFoldDB" id="C3L497"/>
<evidence type="ECO:0000313" key="1">
    <source>
        <dbReference type="EMBL" id="ACP21138.1"/>
    </source>
</evidence>
<reference evidence="1 2" key="1">
    <citation type="journal article" date="2010" name="J. Bacteriol.">
        <title>The genome of the amoeba symbiont 'Candidatus Amoebophilus asiaticus' reveals common mechanisms for host cell interaction among amoeba-associated bacteria.</title>
        <authorList>
            <person name="Schmitz-Esser S."/>
            <person name="Tischler P."/>
            <person name="Arnold R."/>
            <person name="Montanaro J."/>
            <person name="Wagner M."/>
            <person name="Rattei T."/>
            <person name="Horn M."/>
        </authorList>
    </citation>
    <scope>NUCLEOTIDE SEQUENCE [LARGE SCALE GENOMIC DNA]</scope>
    <source>
        <strain evidence="1 2">5a2</strain>
    </source>
</reference>
<protein>
    <submittedName>
        <fullName evidence="1">Uncharacterized protein</fullName>
    </submittedName>
</protein>
<dbReference type="EMBL" id="CP001102">
    <property type="protein sequence ID" value="ACP21138.1"/>
    <property type="molecule type" value="Genomic_DNA"/>
</dbReference>
<proteinExistence type="predicted"/>
<evidence type="ECO:0000313" key="2">
    <source>
        <dbReference type="Proteomes" id="UP000001227"/>
    </source>
</evidence>
<organism evidence="1 2">
    <name type="scientific">Amoebophilus asiaticus (strain 5a2)</name>
    <dbReference type="NCBI Taxonomy" id="452471"/>
    <lineage>
        <taxon>Bacteria</taxon>
        <taxon>Pseudomonadati</taxon>
        <taxon>Bacteroidota</taxon>
        <taxon>Cytophagia</taxon>
        <taxon>Cytophagales</taxon>
        <taxon>Amoebophilaceae</taxon>
        <taxon>Candidatus Amoebophilus</taxon>
    </lineage>
</organism>
<dbReference type="KEGG" id="aas:Aasi_1927"/>
<dbReference type="Proteomes" id="UP000001227">
    <property type="component" value="Chromosome"/>
</dbReference>